<keyword evidence="3" id="KW-1185">Reference proteome</keyword>
<dbReference type="Proteomes" id="UP000198356">
    <property type="component" value="Unassembled WGS sequence"/>
</dbReference>
<feature type="chain" id="PRO_5012286126" description="Right handed beta helix region" evidence="1">
    <location>
        <begin position="20"/>
        <end position="502"/>
    </location>
</feature>
<evidence type="ECO:0000256" key="1">
    <source>
        <dbReference type="SAM" id="SignalP"/>
    </source>
</evidence>
<dbReference type="InterPro" id="IPR012334">
    <property type="entry name" value="Pectin_lyas_fold"/>
</dbReference>
<gene>
    <name evidence="2" type="ORF">SAMN05421770_11529</name>
</gene>
<protein>
    <recommendedName>
        <fullName evidence="4">Right handed beta helix region</fullName>
    </recommendedName>
</protein>
<proteinExistence type="predicted"/>
<evidence type="ECO:0000313" key="3">
    <source>
        <dbReference type="Proteomes" id="UP000198356"/>
    </source>
</evidence>
<accession>A0A239MMU3</accession>
<reference evidence="2 3" key="1">
    <citation type="submission" date="2017-06" db="EMBL/GenBank/DDBJ databases">
        <authorList>
            <person name="Kim H.J."/>
            <person name="Triplett B.A."/>
        </authorList>
    </citation>
    <scope>NUCLEOTIDE SEQUENCE [LARGE SCALE GENOMIC DNA]</scope>
    <source>
        <strain evidence="2 3">DSM 18704</strain>
    </source>
</reference>
<feature type="signal peptide" evidence="1">
    <location>
        <begin position="1"/>
        <end position="19"/>
    </location>
</feature>
<organism evidence="2 3">
    <name type="scientific">Granulicella rosea</name>
    <dbReference type="NCBI Taxonomy" id="474952"/>
    <lineage>
        <taxon>Bacteria</taxon>
        <taxon>Pseudomonadati</taxon>
        <taxon>Acidobacteriota</taxon>
        <taxon>Terriglobia</taxon>
        <taxon>Terriglobales</taxon>
        <taxon>Acidobacteriaceae</taxon>
        <taxon>Granulicella</taxon>
    </lineage>
</organism>
<dbReference type="SUPFAM" id="SSF51126">
    <property type="entry name" value="Pectin lyase-like"/>
    <property type="match status" value="1"/>
</dbReference>
<sequence length="502" mass="53340">MRASVRHSFFCAASMLCMACEAIYASGLPKLPSATTEIGVSAAESPRDHGAACDGKADDTRALQATFDAGARTGQRVYIPVNCTLSIHGELRLPSATQLTLDGALKGAGGRLNALGDLTASGTGSIGMTDDGSGHVFGIRVQQGRVTISGIRFVSDGDKQLNEAILIAPTAEGISTLDIHDVYFSKVQFGILRDSSTAAHTVQFAEIHHNQFFDLSGDAIEWNIGYGDGQLSIADNRIDLVHGKLVNQGIGIGVAGEGPYADVPIHAQDRISIVHNTVRRVRQALHCEVCVSAEIDDNKITEVDPMYGSDSIDVAAIQLVGSYDSSVSRNHISESGRYGTILIMAGVIQNRFIPSGGQNIIVGNQVIGAAGILDICTWQAPSPNHQAVESIIRDNIIVRGTIRHTGVCSYTLIGNDVLSPAGENGLNLDLGAGRSPNERGGRFVVELERNHVRDADGKVQINLKDFSDPYFQHVLLLGEGNNFAMPAGSEASRQDEPLPARP</sequence>
<dbReference type="AlphaFoldDB" id="A0A239MMU3"/>
<evidence type="ECO:0008006" key="4">
    <source>
        <dbReference type="Google" id="ProtNLM"/>
    </source>
</evidence>
<keyword evidence="1" id="KW-0732">Signal</keyword>
<dbReference type="EMBL" id="FZOU01000015">
    <property type="protein sequence ID" value="SNT43298.1"/>
    <property type="molecule type" value="Genomic_DNA"/>
</dbReference>
<evidence type="ECO:0000313" key="2">
    <source>
        <dbReference type="EMBL" id="SNT43298.1"/>
    </source>
</evidence>
<name>A0A239MMU3_9BACT</name>
<dbReference type="InterPro" id="IPR011050">
    <property type="entry name" value="Pectin_lyase_fold/virulence"/>
</dbReference>
<dbReference type="OrthoDB" id="6559544at2"/>
<dbReference type="RefSeq" id="WP_089410451.1">
    <property type="nucleotide sequence ID" value="NZ_FZOU01000015.1"/>
</dbReference>
<dbReference type="Gene3D" id="2.160.20.10">
    <property type="entry name" value="Single-stranded right-handed beta-helix, Pectin lyase-like"/>
    <property type="match status" value="1"/>
</dbReference>